<feature type="region of interest" description="Disordered" evidence="1">
    <location>
        <begin position="36"/>
        <end position="69"/>
    </location>
</feature>
<protein>
    <submittedName>
        <fullName evidence="2">Uncharacterized protein</fullName>
    </submittedName>
</protein>
<keyword evidence="3" id="KW-1185">Reference proteome</keyword>
<reference evidence="2 3" key="1">
    <citation type="submission" date="2018-02" db="EMBL/GenBank/DDBJ databases">
        <title>Draft genome of wild Prunus yedoensis var. nudiflora.</title>
        <authorList>
            <person name="Baek S."/>
            <person name="Kim J.-H."/>
            <person name="Choi K."/>
            <person name="Kim G.-B."/>
            <person name="Cho A."/>
            <person name="Jang H."/>
            <person name="Shin C.-H."/>
            <person name="Yu H.-J."/>
            <person name="Mun J.-H."/>
        </authorList>
    </citation>
    <scope>NUCLEOTIDE SEQUENCE [LARGE SCALE GENOMIC DNA]</scope>
    <source>
        <strain evidence="3">cv. Jeju island</strain>
        <tissue evidence="2">Leaf</tissue>
    </source>
</reference>
<feature type="compositionally biased region" description="Basic and acidic residues" evidence="1">
    <location>
        <begin position="36"/>
        <end position="52"/>
    </location>
</feature>
<gene>
    <name evidence="2" type="ORF">Pyn_02083</name>
</gene>
<comment type="caution">
    <text evidence="2">The sequence shown here is derived from an EMBL/GenBank/DDBJ whole genome shotgun (WGS) entry which is preliminary data.</text>
</comment>
<dbReference type="EMBL" id="PJQY01000045">
    <property type="protein sequence ID" value="PQQ20108.1"/>
    <property type="molecule type" value="Genomic_DNA"/>
</dbReference>
<dbReference type="Proteomes" id="UP000250321">
    <property type="component" value="Unassembled WGS sequence"/>
</dbReference>
<evidence type="ECO:0000313" key="3">
    <source>
        <dbReference type="Proteomes" id="UP000250321"/>
    </source>
</evidence>
<evidence type="ECO:0000313" key="2">
    <source>
        <dbReference type="EMBL" id="PQQ20108.1"/>
    </source>
</evidence>
<accession>A0A314ZS66</accession>
<feature type="compositionally biased region" description="Acidic residues" evidence="1">
    <location>
        <begin position="60"/>
        <end position="69"/>
    </location>
</feature>
<sequence>MNEELRARPSSISGNREGLFICELVSQFANQVSHFQRGESRWDPERGARNEGEPIGSGPLDEDGLNDVV</sequence>
<organism evidence="2 3">
    <name type="scientific">Prunus yedoensis var. nudiflora</name>
    <dbReference type="NCBI Taxonomy" id="2094558"/>
    <lineage>
        <taxon>Eukaryota</taxon>
        <taxon>Viridiplantae</taxon>
        <taxon>Streptophyta</taxon>
        <taxon>Embryophyta</taxon>
        <taxon>Tracheophyta</taxon>
        <taxon>Spermatophyta</taxon>
        <taxon>Magnoliopsida</taxon>
        <taxon>eudicotyledons</taxon>
        <taxon>Gunneridae</taxon>
        <taxon>Pentapetalae</taxon>
        <taxon>rosids</taxon>
        <taxon>fabids</taxon>
        <taxon>Rosales</taxon>
        <taxon>Rosaceae</taxon>
        <taxon>Amygdaloideae</taxon>
        <taxon>Amygdaleae</taxon>
        <taxon>Prunus</taxon>
    </lineage>
</organism>
<evidence type="ECO:0000256" key="1">
    <source>
        <dbReference type="SAM" id="MobiDB-lite"/>
    </source>
</evidence>
<dbReference type="AlphaFoldDB" id="A0A314ZS66"/>
<name>A0A314ZS66_PRUYE</name>
<proteinExistence type="predicted"/>